<feature type="transmembrane region" description="Helical" evidence="5">
    <location>
        <begin position="38"/>
        <end position="55"/>
    </location>
</feature>
<reference evidence="7" key="1">
    <citation type="journal article" date="2014" name="Front. Microbiol.">
        <title>High frequency of phylogenetically diverse reductive dehalogenase-homologous genes in deep subseafloor sedimentary metagenomes.</title>
        <authorList>
            <person name="Kawai M."/>
            <person name="Futagami T."/>
            <person name="Toyoda A."/>
            <person name="Takaki Y."/>
            <person name="Nishi S."/>
            <person name="Hori S."/>
            <person name="Arai W."/>
            <person name="Tsubouchi T."/>
            <person name="Morono Y."/>
            <person name="Uchiyama I."/>
            <person name="Ito T."/>
            <person name="Fujiyama A."/>
            <person name="Inagaki F."/>
            <person name="Takami H."/>
        </authorList>
    </citation>
    <scope>NUCLEOTIDE SEQUENCE</scope>
    <source>
        <strain evidence="7">Expedition CK06-06</strain>
    </source>
</reference>
<dbReference type="Pfam" id="PF00515">
    <property type="entry name" value="TPR_1"/>
    <property type="match status" value="1"/>
</dbReference>
<feature type="transmembrane region" description="Helical" evidence="5">
    <location>
        <begin position="147"/>
        <end position="168"/>
    </location>
</feature>
<feature type="transmembrane region" description="Helical" evidence="5">
    <location>
        <begin position="6"/>
        <end position="26"/>
    </location>
</feature>
<dbReference type="GO" id="GO:0016020">
    <property type="term" value="C:membrane"/>
    <property type="evidence" value="ECO:0007669"/>
    <property type="project" value="UniProtKB-SubCell"/>
</dbReference>
<evidence type="ECO:0000256" key="1">
    <source>
        <dbReference type="ARBA" id="ARBA00004141"/>
    </source>
</evidence>
<dbReference type="AlphaFoldDB" id="X1AJG3"/>
<dbReference type="SMART" id="SM00028">
    <property type="entry name" value="TPR"/>
    <property type="match status" value="3"/>
</dbReference>
<evidence type="ECO:0000313" key="7">
    <source>
        <dbReference type="EMBL" id="GAG69767.1"/>
    </source>
</evidence>
<organism evidence="7">
    <name type="scientific">marine sediment metagenome</name>
    <dbReference type="NCBI Taxonomy" id="412755"/>
    <lineage>
        <taxon>unclassified sequences</taxon>
        <taxon>metagenomes</taxon>
        <taxon>ecological metagenomes</taxon>
    </lineage>
</organism>
<dbReference type="PROSITE" id="PS50005">
    <property type="entry name" value="TPR"/>
    <property type="match status" value="2"/>
</dbReference>
<feature type="domain" description="O-antigen ligase-related" evidence="6">
    <location>
        <begin position="4"/>
        <end position="155"/>
    </location>
</feature>
<dbReference type="SUPFAM" id="SSF48452">
    <property type="entry name" value="TPR-like"/>
    <property type="match status" value="1"/>
</dbReference>
<name>X1AJG3_9ZZZZ</name>
<dbReference type="PROSITE" id="PS50293">
    <property type="entry name" value="TPR_REGION"/>
    <property type="match status" value="1"/>
</dbReference>
<sequence>MICQSRGIWISISLTLFFGIFLIFKFNFFDLFKENKRWLILLLVAFIVITFIYSTDNPLNKSALTVPQRAISTFDEKDPSINTRILMWKVTGLMIKDKPFLGGGIGSFKINYLDYQARFLKEHPEYNKYWTNAKEAHNEYLQIGAEIGLFGLGIILIIILKLYSLFINILKKEIDNKRKLIYWGLLIGITSFLIHSLFTLPLHVPALGSAFFIISGLGAAYIKNYDLSEEKNKEREKNYLMNGEKKRVNSSRLPLLYTILVLLVMLLLINDIVVRPYLAEVYAYQGEKYFEDDNNIIESALKYTSAHKLDPFNGRVLFNLGVNYYILNFYGDAEKIFKESKKYYNDKNIYGNLGLCYMKMGDYLRAEEELKYAVYLDPQFTQAYSDLGLLYFEKENYDGAIEQWEKILEIEPNFTENYTVLANLGE</sequence>
<feature type="transmembrane region" description="Helical" evidence="5">
    <location>
        <begin position="180"/>
        <end position="198"/>
    </location>
</feature>
<keyword evidence="3 5" id="KW-1133">Transmembrane helix</keyword>
<evidence type="ECO:0000256" key="2">
    <source>
        <dbReference type="ARBA" id="ARBA00022692"/>
    </source>
</evidence>
<evidence type="ECO:0000256" key="3">
    <source>
        <dbReference type="ARBA" id="ARBA00022989"/>
    </source>
</evidence>
<gene>
    <name evidence="7" type="ORF">S01H4_05207</name>
</gene>
<dbReference type="InterPro" id="IPR007016">
    <property type="entry name" value="O-antigen_ligase-rel_domated"/>
</dbReference>
<evidence type="ECO:0000256" key="4">
    <source>
        <dbReference type="ARBA" id="ARBA00023136"/>
    </source>
</evidence>
<comment type="caution">
    <text evidence="7">The sequence shown here is derived from an EMBL/GenBank/DDBJ whole genome shotgun (WGS) entry which is preliminary data.</text>
</comment>
<dbReference type="PANTHER" id="PTHR37422:SF23">
    <property type="entry name" value="TEICHURONIC ACID BIOSYNTHESIS PROTEIN TUAE"/>
    <property type="match status" value="1"/>
</dbReference>
<proteinExistence type="predicted"/>
<dbReference type="InterPro" id="IPR011990">
    <property type="entry name" value="TPR-like_helical_dom_sf"/>
</dbReference>
<comment type="subcellular location">
    <subcellularLocation>
        <location evidence="1">Membrane</location>
        <topology evidence="1">Multi-pass membrane protein</topology>
    </subcellularLocation>
</comment>
<keyword evidence="4 5" id="KW-0472">Membrane</keyword>
<evidence type="ECO:0000259" key="6">
    <source>
        <dbReference type="Pfam" id="PF04932"/>
    </source>
</evidence>
<keyword evidence="2 5" id="KW-0812">Transmembrane</keyword>
<dbReference type="Pfam" id="PF04932">
    <property type="entry name" value="Wzy_C"/>
    <property type="match status" value="1"/>
</dbReference>
<evidence type="ECO:0000256" key="5">
    <source>
        <dbReference type="SAM" id="Phobius"/>
    </source>
</evidence>
<dbReference type="EMBL" id="BART01001486">
    <property type="protein sequence ID" value="GAG69767.1"/>
    <property type="molecule type" value="Genomic_DNA"/>
</dbReference>
<dbReference type="Pfam" id="PF13181">
    <property type="entry name" value="TPR_8"/>
    <property type="match status" value="1"/>
</dbReference>
<dbReference type="PANTHER" id="PTHR37422">
    <property type="entry name" value="TEICHURONIC ACID BIOSYNTHESIS PROTEIN TUAE"/>
    <property type="match status" value="1"/>
</dbReference>
<dbReference type="InterPro" id="IPR019734">
    <property type="entry name" value="TPR_rpt"/>
</dbReference>
<protein>
    <recommendedName>
        <fullName evidence="6">O-antigen ligase-related domain-containing protein</fullName>
    </recommendedName>
</protein>
<accession>X1AJG3</accession>
<feature type="transmembrane region" description="Helical" evidence="5">
    <location>
        <begin position="204"/>
        <end position="222"/>
    </location>
</feature>
<feature type="transmembrane region" description="Helical" evidence="5">
    <location>
        <begin position="255"/>
        <end position="278"/>
    </location>
</feature>
<dbReference type="Gene3D" id="1.25.40.10">
    <property type="entry name" value="Tetratricopeptide repeat domain"/>
    <property type="match status" value="1"/>
</dbReference>
<feature type="non-terminal residue" evidence="7">
    <location>
        <position position="426"/>
    </location>
</feature>
<dbReference type="InterPro" id="IPR051533">
    <property type="entry name" value="WaaL-like"/>
</dbReference>